<keyword evidence="1" id="KW-0732">Signal</keyword>
<evidence type="ECO:0000313" key="3">
    <source>
        <dbReference type="Proteomes" id="UP000324965"/>
    </source>
</evidence>
<name>A0A5B0BJW1_9ACTN</name>
<accession>A0A5B0BJW1</accession>
<protein>
    <submittedName>
        <fullName evidence="2">Uncharacterized protein</fullName>
    </submittedName>
</protein>
<dbReference type="EMBL" id="VDFC01000011">
    <property type="protein sequence ID" value="KAA0941956.1"/>
    <property type="molecule type" value="Genomic_DNA"/>
</dbReference>
<dbReference type="RefSeq" id="WP_149509825.1">
    <property type="nucleotide sequence ID" value="NZ_VDFC01000011.1"/>
</dbReference>
<gene>
    <name evidence="2" type="ORF">FGF04_04090</name>
</gene>
<dbReference type="OrthoDB" id="4306295at2"/>
<feature type="chain" id="PRO_5023114265" evidence="1">
    <location>
        <begin position="31"/>
        <end position="107"/>
    </location>
</feature>
<proteinExistence type="predicted"/>
<feature type="signal peptide" evidence="1">
    <location>
        <begin position="1"/>
        <end position="30"/>
    </location>
</feature>
<reference evidence="2 3" key="1">
    <citation type="submission" date="2019-05" db="EMBL/GenBank/DDBJ databases">
        <authorList>
            <person name="Hariharan J."/>
            <person name="Choudoir M.J."/>
            <person name="Diebold P."/>
            <person name="Panke-Buisse K."/>
            <person name="Buckley D.H."/>
        </authorList>
    </citation>
    <scope>NUCLEOTIDE SEQUENCE [LARGE SCALE GENOMIC DNA]</scope>
    <source>
        <strain evidence="2 3">SUN51</strain>
    </source>
</reference>
<comment type="caution">
    <text evidence="2">The sequence shown here is derived from an EMBL/GenBank/DDBJ whole genome shotgun (WGS) entry which is preliminary data.</text>
</comment>
<evidence type="ECO:0000256" key="1">
    <source>
        <dbReference type="SAM" id="SignalP"/>
    </source>
</evidence>
<sequence length="107" mass="11146">MPAPTRKGSAFLAAATAVLLTTGLSLDAQAATGVVRYFSLGGQEFRITDPPDNTCLTLQVPAELIANQTNRTMSTYSDTICANLIVSLEPGRSAAHIGGPRSVRLVG</sequence>
<keyword evidence="3" id="KW-1185">Reference proteome</keyword>
<dbReference type="AlphaFoldDB" id="A0A5B0BJW1"/>
<organism evidence="2 3">
    <name type="scientific">Streptomyces apricus</name>
    <dbReference type="NCBI Taxonomy" id="1828112"/>
    <lineage>
        <taxon>Bacteria</taxon>
        <taxon>Bacillati</taxon>
        <taxon>Actinomycetota</taxon>
        <taxon>Actinomycetes</taxon>
        <taxon>Kitasatosporales</taxon>
        <taxon>Streptomycetaceae</taxon>
        <taxon>Streptomyces</taxon>
    </lineage>
</organism>
<evidence type="ECO:0000313" key="2">
    <source>
        <dbReference type="EMBL" id="KAA0941956.1"/>
    </source>
</evidence>
<dbReference type="Proteomes" id="UP000324965">
    <property type="component" value="Unassembled WGS sequence"/>
</dbReference>